<sequence>MNPSAELCNKAVLRSENASKMPWMEIPGEVFREKMMEEMGRRPYRRR</sequence>
<organism evidence="1 2">
    <name type="scientific">Salipiger thiooxidans</name>
    <dbReference type="NCBI Taxonomy" id="282683"/>
    <lineage>
        <taxon>Bacteria</taxon>
        <taxon>Pseudomonadati</taxon>
        <taxon>Pseudomonadota</taxon>
        <taxon>Alphaproteobacteria</taxon>
        <taxon>Rhodobacterales</taxon>
        <taxon>Roseobacteraceae</taxon>
        <taxon>Salipiger</taxon>
    </lineage>
</organism>
<evidence type="ECO:0000313" key="1">
    <source>
        <dbReference type="EMBL" id="SDF18625.1"/>
    </source>
</evidence>
<dbReference type="AlphaFoldDB" id="A0A1G7J168"/>
<keyword evidence="2" id="KW-1185">Reference proteome</keyword>
<accession>A0A1G7J168</accession>
<reference evidence="2" key="1">
    <citation type="submission" date="2016-10" db="EMBL/GenBank/DDBJ databases">
        <authorList>
            <person name="Varghese N."/>
            <person name="Submissions S."/>
        </authorList>
    </citation>
    <scope>NUCLEOTIDE SEQUENCE [LARGE SCALE GENOMIC DNA]</scope>
    <source>
        <strain evidence="2">DSM 10146</strain>
    </source>
</reference>
<evidence type="ECO:0000313" key="2">
    <source>
        <dbReference type="Proteomes" id="UP000198994"/>
    </source>
</evidence>
<dbReference type="EMBL" id="FNAV01000014">
    <property type="protein sequence ID" value="SDF18625.1"/>
    <property type="molecule type" value="Genomic_DNA"/>
</dbReference>
<proteinExistence type="predicted"/>
<gene>
    <name evidence="1" type="ORF">SAMN04488105_11435</name>
</gene>
<dbReference type="Proteomes" id="UP000198994">
    <property type="component" value="Unassembled WGS sequence"/>
</dbReference>
<name>A0A1G7J168_9RHOB</name>
<protein>
    <submittedName>
        <fullName evidence="1">Uncharacterized protein</fullName>
    </submittedName>
</protein>